<keyword evidence="1" id="KW-1133">Transmembrane helix</keyword>
<dbReference type="AlphaFoldDB" id="A0A1H4MBH7"/>
<feature type="transmembrane region" description="Helical" evidence="1">
    <location>
        <begin position="138"/>
        <end position="159"/>
    </location>
</feature>
<evidence type="ECO:0000313" key="3">
    <source>
        <dbReference type="Proteomes" id="UP000199064"/>
    </source>
</evidence>
<keyword evidence="3" id="KW-1185">Reference proteome</keyword>
<keyword evidence="1" id="KW-0812">Transmembrane</keyword>
<dbReference type="Pfam" id="PF08592">
    <property type="entry name" value="Anthrone_oxy"/>
    <property type="match status" value="1"/>
</dbReference>
<protein>
    <submittedName>
        <fullName evidence="2">Uncharacterized membrane protein</fullName>
    </submittedName>
</protein>
<feature type="transmembrane region" description="Helical" evidence="1">
    <location>
        <begin position="86"/>
        <end position="107"/>
    </location>
</feature>
<evidence type="ECO:0000256" key="1">
    <source>
        <dbReference type="SAM" id="Phobius"/>
    </source>
</evidence>
<sequence length="162" mass="17091">MADGLVFALSLLATLGAGVMAGFFFTFSNTVMQALARIPVPAGIQAMQAINVIVLNPVFFAAFFGTGLLGILLGVLALLGLVPSGGVWLVAGGLFYVVGTFLVTVVFNVPMNEALAKVDPASTQGADLWRDYLSRWVMWNHLRTLASLVALASFVVALMQQA</sequence>
<organism evidence="2 3">
    <name type="scientific">Nitratireductor aquibiodomus</name>
    <dbReference type="NCBI Taxonomy" id="204799"/>
    <lineage>
        <taxon>Bacteria</taxon>
        <taxon>Pseudomonadati</taxon>
        <taxon>Pseudomonadota</taxon>
        <taxon>Alphaproteobacteria</taxon>
        <taxon>Hyphomicrobiales</taxon>
        <taxon>Phyllobacteriaceae</taxon>
        <taxon>Nitratireductor</taxon>
    </lineage>
</organism>
<dbReference type="Proteomes" id="UP000199064">
    <property type="component" value="Unassembled WGS sequence"/>
</dbReference>
<name>A0A1H4MBH7_9HYPH</name>
<gene>
    <name evidence="2" type="ORF">SAMN05216452_3238</name>
</gene>
<reference evidence="3" key="1">
    <citation type="submission" date="2016-10" db="EMBL/GenBank/DDBJ databases">
        <authorList>
            <person name="Varghese N."/>
            <person name="Submissions S."/>
        </authorList>
    </citation>
    <scope>NUCLEOTIDE SEQUENCE [LARGE SCALE GENOMIC DNA]</scope>
    <source>
        <strain evidence="3">ES.061</strain>
    </source>
</reference>
<proteinExistence type="predicted"/>
<feature type="transmembrane region" description="Helical" evidence="1">
    <location>
        <begin position="57"/>
        <end position="79"/>
    </location>
</feature>
<dbReference type="RefSeq" id="WP_090329469.1">
    <property type="nucleotide sequence ID" value="NZ_FNSL01000001.1"/>
</dbReference>
<evidence type="ECO:0000313" key="2">
    <source>
        <dbReference type="EMBL" id="SEB80386.1"/>
    </source>
</evidence>
<dbReference type="InterPro" id="IPR013901">
    <property type="entry name" value="Anthrone_oxy"/>
</dbReference>
<dbReference type="EMBL" id="FNSL01000001">
    <property type="protein sequence ID" value="SEB80386.1"/>
    <property type="molecule type" value="Genomic_DNA"/>
</dbReference>
<accession>A0A1H4MBH7</accession>
<keyword evidence="1" id="KW-0472">Membrane</keyword>